<sequence length="56" mass="6420">MTGCFFYRFRHLFFLISGPAGVGTYIVSMKKFVDVAYVRGYRMTTEWRGSIVVVAS</sequence>
<proteinExistence type="predicted"/>
<protein>
    <submittedName>
        <fullName evidence="2">Uncharacterized protein</fullName>
    </submittedName>
</protein>
<feature type="transmembrane region" description="Helical" evidence="1">
    <location>
        <begin position="12"/>
        <end position="33"/>
    </location>
</feature>
<keyword evidence="1" id="KW-0812">Transmembrane</keyword>
<keyword evidence="1" id="KW-0472">Membrane</keyword>
<organism evidence="2 3">
    <name type="scientific">Macrolepiota fuliginosa MF-IS2</name>
    <dbReference type="NCBI Taxonomy" id="1400762"/>
    <lineage>
        <taxon>Eukaryota</taxon>
        <taxon>Fungi</taxon>
        <taxon>Dikarya</taxon>
        <taxon>Basidiomycota</taxon>
        <taxon>Agaricomycotina</taxon>
        <taxon>Agaricomycetes</taxon>
        <taxon>Agaricomycetidae</taxon>
        <taxon>Agaricales</taxon>
        <taxon>Agaricineae</taxon>
        <taxon>Agaricaceae</taxon>
        <taxon>Macrolepiota</taxon>
    </lineage>
</organism>
<dbReference type="EMBL" id="MU151390">
    <property type="protein sequence ID" value="KAF9444260.1"/>
    <property type="molecule type" value="Genomic_DNA"/>
</dbReference>
<evidence type="ECO:0000256" key="1">
    <source>
        <dbReference type="SAM" id="Phobius"/>
    </source>
</evidence>
<dbReference type="Proteomes" id="UP000807342">
    <property type="component" value="Unassembled WGS sequence"/>
</dbReference>
<comment type="caution">
    <text evidence="2">The sequence shown here is derived from an EMBL/GenBank/DDBJ whole genome shotgun (WGS) entry which is preliminary data.</text>
</comment>
<reference evidence="2" key="1">
    <citation type="submission" date="2020-11" db="EMBL/GenBank/DDBJ databases">
        <authorList>
            <consortium name="DOE Joint Genome Institute"/>
            <person name="Ahrendt S."/>
            <person name="Riley R."/>
            <person name="Andreopoulos W."/>
            <person name="Labutti K."/>
            <person name="Pangilinan J."/>
            <person name="Ruiz-Duenas F.J."/>
            <person name="Barrasa J.M."/>
            <person name="Sanchez-Garcia M."/>
            <person name="Camarero S."/>
            <person name="Miyauchi S."/>
            <person name="Serrano A."/>
            <person name="Linde D."/>
            <person name="Babiker R."/>
            <person name="Drula E."/>
            <person name="Ayuso-Fernandez I."/>
            <person name="Pacheco R."/>
            <person name="Padilla G."/>
            <person name="Ferreira P."/>
            <person name="Barriuso J."/>
            <person name="Kellner H."/>
            <person name="Castanera R."/>
            <person name="Alfaro M."/>
            <person name="Ramirez L."/>
            <person name="Pisabarro A.G."/>
            <person name="Kuo A."/>
            <person name="Tritt A."/>
            <person name="Lipzen A."/>
            <person name="He G."/>
            <person name="Yan M."/>
            <person name="Ng V."/>
            <person name="Cullen D."/>
            <person name="Martin F."/>
            <person name="Rosso M.-N."/>
            <person name="Henrissat B."/>
            <person name="Hibbett D."/>
            <person name="Martinez A.T."/>
            <person name="Grigoriev I.V."/>
        </authorList>
    </citation>
    <scope>NUCLEOTIDE SEQUENCE</scope>
    <source>
        <strain evidence="2">MF-IS2</strain>
    </source>
</reference>
<dbReference type="AlphaFoldDB" id="A0A9P5X6W2"/>
<name>A0A9P5X6W2_9AGAR</name>
<gene>
    <name evidence="2" type="ORF">P691DRAFT_355779</name>
</gene>
<keyword evidence="3" id="KW-1185">Reference proteome</keyword>
<keyword evidence="1" id="KW-1133">Transmembrane helix</keyword>
<evidence type="ECO:0000313" key="3">
    <source>
        <dbReference type="Proteomes" id="UP000807342"/>
    </source>
</evidence>
<accession>A0A9P5X6W2</accession>
<evidence type="ECO:0000313" key="2">
    <source>
        <dbReference type="EMBL" id="KAF9444260.1"/>
    </source>
</evidence>